<accession>A0A9Q0DG12</accession>
<sequence>MLFPIGQRNPQTRGEEEPKLDTRDRPEHLLSLPELCTFFCDSRGQIRKNGNPIPTWKLESHQQPVTCGGLTPWSGSGGRGSQTDAVALRPLV</sequence>
<feature type="region of interest" description="Disordered" evidence="1">
    <location>
        <begin position="67"/>
        <end position="92"/>
    </location>
</feature>
<organism evidence="2 3">
    <name type="scientific">Muraenolepis orangiensis</name>
    <name type="common">Patagonian moray cod</name>
    <dbReference type="NCBI Taxonomy" id="630683"/>
    <lineage>
        <taxon>Eukaryota</taxon>
        <taxon>Metazoa</taxon>
        <taxon>Chordata</taxon>
        <taxon>Craniata</taxon>
        <taxon>Vertebrata</taxon>
        <taxon>Euteleostomi</taxon>
        <taxon>Actinopterygii</taxon>
        <taxon>Neopterygii</taxon>
        <taxon>Teleostei</taxon>
        <taxon>Neoteleostei</taxon>
        <taxon>Acanthomorphata</taxon>
        <taxon>Zeiogadaria</taxon>
        <taxon>Gadariae</taxon>
        <taxon>Gadiformes</taxon>
        <taxon>Muraenolepidoidei</taxon>
        <taxon>Muraenolepididae</taxon>
        <taxon>Muraenolepis</taxon>
    </lineage>
</organism>
<name>A0A9Q0DG12_9TELE</name>
<evidence type="ECO:0000313" key="3">
    <source>
        <dbReference type="Proteomes" id="UP001148018"/>
    </source>
</evidence>
<evidence type="ECO:0000313" key="2">
    <source>
        <dbReference type="EMBL" id="KAJ3586848.1"/>
    </source>
</evidence>
<dbReference type="AlphaFoldDB" id="A0A9Q0DG12"/>
<feature type="compositionally biased region" description="Basic and acidic residues" evidence="1">
    <location>
        <begin position="13"/>
        <end position="26"/>
    </location>
</feature>
<dbReference type="Proteomes" id="UP001148018">
    <property type="component" value="Unassembled WGS sequence"/>
</dbReference>
<gene>
    <name evidence="2" type="ORF">NHX12_013240</name>
</gene>
<comment type="caution">
    <text evidence="2">The sequence shown here is derived from an EMBL/GenBank/DDBJ whole genome shotgun (WGS) entry which is preliminary data.</text>
</comment>
<evidence type="ECO:0000256" key="1">
    <source>
        <dbReference type="SAM" id="MobiDB-lite"/>
    </source>
</evidence>
<keyword evidence="3" id="KW-1185">Reference proteome</keyword>
<protein>
    <submittedName>
        <fullName evidence="2">Uncharacterized protein</fullName>
    </submittedName>
</protein>
<proteinExistence type="predicted"/>
<feature type="region of interest" description="Disordered" evidence="1">
    <location>
        <begin position="1"/>
        <end position="26"/>
    </location>
</feature>
<dbReference type="EMBL" id="JANIIK010000117">
    <property type="protein sequence ID" value="KAJ3586848.1"/>
    <property type="molecule type" value="Genomic_DNA"/>
</dbReference>
<reference evidence="2" key="1">
    <citation type="submission" date="2022-07" db="EMBL/GenBank/DDBJ databases">
        <title>Chromosome-level genome of Muraenolepis orangiensis.</title>
        <authorList>
            <person name="Kim J."/>
        </authorList>
    </citation>
    <scope>NUCLEOTIDE SEQUENCE</scope>
    <source>
        <strain evidence="2">KU_S4_2022</strain>
        <tissue evidence="2">Muscle</tissue>
    </source>
</reference>